<evidence type="ECO:0000259" key="6">
    <source>
        <dbReference type="PROSITE" id="PS50178"/>
    </source>
</evidence>
<feature type="region of interest" description="Disordered" evidence="5">
    <location>
        <begin position="1"/>
        <end position="81"/>
    </location>
</feature>
<feature type="domain" description="FYVE-type" evidence="6">
    <location>
        <begin position="77"/>
        <end position="137"/>
    </location>
</feature>
<evidence type="ECO:0000256" key="3">
    <source>
        <dbReference type="ARBA" id="ARBA00022833"/>
    </source>
</evidence>
<dbReference type="GO" id="GO:0008270">
    <property type="term" value="F:zinc ion binding"/>
    <property type="evidence" value="ECO:0007669"/>
    <property type="project" value="UniProtKB-KW"/>
</dbReference>
<dbReference type="SMART" id="SM00064">
    <property type="entry name" value="FYVE"/>
    <property type="match status" value="1"/>
</dbReference>
<name>A0A485LRE0_9STRA</name>
<reference evidence="9 10" key="1">
    <citation type="submission" date="2019-03" db="EMBL/GenBank/DDBJ databases">
        <authorList>
            <person name="Gaulin E."/>
            <person name="Dumas B."/>
        </authorList>
    </citation>
    <scope>NUCLEOTIDE SEQUENCE [LARGE SCALE GENOMIC DNA]</scope>
    <source>
        <strain evidence="9">CBS 568.67</strain>
    </source>
</reference>
<dbReference type="SUPFAM" id="SSF57903">
    <property type="entry name" value="FYVE/PHD zinc finger"/>
    <property type="match status" value="1"/>
</dbReference>
<dbReference type="SUPFAM" id="SSF50729">
    <property type="entry name" value="PH domain-like"/>
    <property type="match status" value="1"/>
</dbReference>
<dbReference type="OrthoDB" id="1434354at2759"/>
<dbReference type="PROSITE" id="PS50178">
    <property type="entry name" value="ZF_FYVE"/>
    <property type="match status" value="1"/>
</dbReference>
<keyword evidence="2 4" id="KW-0863">Zinc-finger</keyword>
<dbReference type="InterPro" id="IPR011011">
    <property type="entry name" value="Znf_FYVE_PHD"/>
</dbReference>
<sequence length="772" mass="86385">MVKQRKSTASAVLLEEDAPQMQQPVPVKTGLFKSKLRLPFHREHRDSNASEMRVSDVGEDDIPVDEKKSGKKTPPKPTGTSECHMCKMHLGLRRYKHHCRNCGNSVCSSHSKNQLPLPHFGILRAVRVCDRCTKEVLQQRVGIRRGTSLFQENVANDSAIGGVLYSGMVEEQDDTMDNVLYLGSLKMTGRSIASRNMNSNVAIWKDRMLVITPAEILCFKHYADSGLGEVRSTVHMTDILHVYISEKYPNILSIVRADGRIFRIRAKDKEQSHAIQDILVKTIQLFQDALYKLQRGVHPEDFSITSVTVQHAASMPEQVIMAFPQVGDLLGVKLYPSSIVRIYVTGPVASGVATFTYTSLTTNVYQQPLGAHEIVRQKCEMPHAVEANSGDGLEVHVTSESHSKPWSSTAELGGIAAAAAIVTVGQLWMLPHVVVVALLLALVFVQHATSMEYTTYFGLLWASRFDIGMVASHRVLSVKQVTLAAKGACDDATDEDDMPENDVFRRFVEGASGDIELAKRKYFAMLNWRKAEDIDNILSKPHEHYATFKECMVSYIHKRDKCGRMILVDKSGTMKKSMHALFARGVTEDDACYHTAFIMDYQWKVLDTRNYPDGQMLRIIDLKGISMEVMSSEVFGFAKKIGSIVGQYNAERIYKVIIVNPPAWFNMIWKVVSPLINPKTRDKTIVVRGAAEITKTLLEYVDLENIPAEYGGSCACEGGCINNSPEEIELRDVVAKLNSKDIAGAHELMRQIRERPIPLSSVREERQDSPRQ</sequence>
<dbReference type="InterPro" id="IPR001251">
    <property type="entry name" value="CRAL-TRIO_dom"/>
</dbReference>
<organism evidence="9 10">
    <name type="scientific">Aphanomyces stellatus</name>
    <dbReference type="NCBI Taxonomy" id="120398"/>
    <lineage>
        <taxon>Eukaryota</taxon>
        <taxon>Sar</taxon>
        <taxon>Stramenopiles</taxon>
        <taxon>Oomycota</taxon>
        <taxon>Saprolegniomycetes</taxon>
        <taxon>Saprolegniales</taxon>
        <taxon>Verrucalvaceae</taxon>
        <taxon>Aphanomyces</taxon>
    </lineage>
</organism>
<dbReference type="AlphaFoldDB" id="A0A485LRE0"/>
<dbReference type="Pfam" id="PF01363">
    <property type="entry name" value="FYVE"/>
    <property type="match status" value="1"/>
</dbReference>
<dbReference type="PANTHER" id="PTHR45657:SF1">
    <property type="entry name" value="CRAL-TRIO DOMAIN-CONTAINING PROTEIN YKL091C-RELATED"/>
    <property type="match status" value="1"/>
</dbReference>
<evidence type="ECO:0000313" key="9">
    <source>
        <dbReference type="EMBL" id="VFU01028.1"/>
    </source>
</evidence>
<evidence type="ECO:0000256" key="2">
    <source>
        <dbReference type="ARBA" id="ARBA00022771"/>
    </source>
</evidence>
<gene>
    <name evidence="9" type="primary">Aste57867_24388</name>
    <name evidence="8" type="ORF">As57867_024312</name>
    <name evidence="9" type="ORF">ASTE57867_24388</name>
</gene>
<dbReference type="InterPro" id="IPR036865">
    <property type="entry name" value="CRAL-TRIO_dom_sf"/>
</dbReference>
<dbReference type="CDD" id="cd00821">
    <property type="entry name" value="PH"/>
    <property type="match status" value="1"/>
</dbReference>
<dbReference type="PANTHER" id="PTHR45657">
    <property type="entry name" value="CRAL-TRIO DOMAIN-CONTAINING PROTEIN YKL091C-RELATED"/>
    <property type="match status" value="1"/>
</dbReference>
<feature type="domain" description="CRAL-TRIO" evidence="7">
    <location>
        <begin position="544"/>
        <end position="718"/>
    </location>
</feature>
<dbReference type="EMBL" id="VJMH01007390">
    <property type="protein sequence ID" value="KAF0683531.1"/>
    <property type="molecule type" value="Genomic_DNA"/>
</dbReference>
<dbReference type="Pfam" id="PF00650">
    <property type="entry name" value="CRAL_TRIO"/>
    <property type="match status" value="1"/>
</dbReference>
<evidence type="ECO:0000256" key="1">
    <source>
        <dbReference type="ARBA" id="ARBA00022723"/>
    </source>
</evidence>
<protein>
    <submittedName>
        <fullName evidence="9">Aste57867_24388 protein</fullName>
    </submittedName>
</protein>
<reference evidence="8" key="2">
    <citation type="submission" date="2019-06" db="EMBL/GenBank/DDBJ databases">
        <title>Genomics analysis of Aphanomyces spp. identifies a new class of oomycete effector associated with host adaptation.</title>
        <authorList>
            <person name="Gaulin E."/>
        </authorList>
    </citation>
    <scope>NUCLEOTIDE SEQUENCE</scope>
    <source>
        <strain evidence="8">CBS 578.67</strain>
    </source>
</reference>
<dbReference type="InterPro" id="IPR000306">
    <property type="entry name" value="Znf_FYVE"/>
</dbReference>
<dbReference type="InterPro" id="IPR017455">
    <property type="entry name" value="Znf_FYVE-rel"/>
</dbReference>
<dbReference type="Gene3D" id="3.30.40.10">
    <property type="entry name" value="Zinc/RING finger domain, C3HC4 (zinc finger)"/>
    <property type="match status" value="1"/>
</dbReference>
<keyword evidence="1" id="KW-0479">Metal-binding</keyword>
<feature type="compositionally biased region" description="Basic and acidic residues" evidence="5">
    <location>
        <begin position="40"/>
        <end position="56"/>
    </location>
</feature>
<dbReference type="Gene3D" id="3.40.525.10">
    <property type="entry name" value="CRAL-TRIO lipid binding domain"/>
    <property type="match status" value="1"/>
</dbReference>
<evidence type="ECO:0000313" key="10">
    <source>
        <dbReference type="Proteomes" id="UP000332933"/>
    </source>
</evidence>
<dbReference type="EMBL" id="CAADRA010007416">
    <property type="protein sequence ID" value="VFU01028.1"/>
    <property type="molecule type" value="Genomic_DNA"/>
</dbReference>
<dbReference type="InterPro" id="IPR013083">
    <property type="entry name" value="Znf_RING/FYVE/PHD"/>
</dbReference>
<keyword evidence="10" id="KW-1185">Reference proteome</keyword>
<evidence type="ECO:0000256" key="4">
    <source>
        <dbReference type="PROSITE-ProRule" id="PRU00091"/>
    </source>
</evidence>
<evidence type="ECO:0000259" key="7">
    <source>
        <dbReference type="PROSITE" id="PS50191"/>
    </source>
</evidence>
<dbReference type="PROSITE" id="PS50191">
    <property type="entry name" value="CRAL_TRIO"/>
    <property type="match status" value="1"/>
</dbReference>
<evidence type="ECO:0000313" key="8">
    <source>
        <dbReference type="EMBL" id="KAF0683531.1"/>
    </source>
</evidence>
<dbReference type="InterPro" id="IPR051026">
    <property type="entry name" value="PI/PC_transfer"/>
</dbReference>
<dbReference type="CDD" id="cd00170">
    <property type="entry name" value="SEC14"/>
    <property type="match status" value="1"/>
</dbReference>
<dbReference type="Proteomes" id="UP000332933">
    <property type="component" value="Unassembled WGS sequence"/>
</dbReference>
<evidence type="ECO:0000256" key="5">
    <source>
        <dbReference type="SAM" id="MobiDB-lite"/>
    </source>
</evidence>
<dbReference type="SMART" id="SM00516">
    <property type="entry name" value="SEC14"/>
    <property type="match status" value="1"/>
</dbReference>
<dbReference type="SUPFAM" id="SSF52087">
    <property type="entry name" value="CRAL/TRIO domain"/>
    <property type="match status" value="1"/>
</dbReference>
<dbReference type="CDD" id="cd15760">
    <property type="entry name" value="FYVE_scVPS27p_like"/>
    <property type="match status" value="1"/>
</dbReference>
<proteinExistence type="predicted"/>
<keyword evidence="3" id="KW-0862">Zinc</keyword>
<accession>A0A485LRE0</accession>